<feature type="transmembrane region" description="Helical" evidence="6">
    <location>
        <begin position="13"/>
        <end position="37"/>
    </location>
</feature>
<keyword evidence="3 6" id="KW-0812">Transmembrane</keyword>
<evidence type="ECO:0000256" key="6">
    <source>
        <dbReference type="RuleBase" id="RU366058"/>
    </source>
</evidence>
<evidence type="ECO:0000259" key="7">
    <source>
        <dbReference type="Pfam" id="PF09335"/>
    </source>
</evidence>
<dbReference type="InterPro" id="IPR032816">
    <property type="entry name" value="VTT_dom"/>
</dbReference>
<keyword evidence="5 6" id="KW-0472">Membrane</keyword>
<feature type="domain" description="VTT" evidence="7">
    <location>
        <begin position="76"/>
        <end position="182"/>
    </location>
</feature>
<comment type="subcellular location">
    <subcellularLocation>
        <location evidence="1 6">Cell membrane</location>
        <topology evidence="1 6">Multi-pass membrane protein</topology>
    </subcellularLocation>
</comment>
<feature type="transmembrane region" description="Helical" evidence="6">
    <location>
        <begin position="195"/>
        <end position="211"/>
    </location>
</feature>
<organism evidence="8 9">
    <name type="scientific">Psychrobacillus vulpis</name>
    <dbReference type="NCBI Taxonomy" id="2325572"/>
    <lineage>
        <taxon>Bacteria</taxon>
        <taxon>Bacillati</taxon>
        <taxon>Bacillota</taxon>
        <taxon>Bacilli</taxon>
        <taxon>Bacillales</taxon>
        <taxon>Bacillaceae</taxon>
        <taxon>Psychrobacillus</taxon>
    </lineage>
</organism>
<evidence type="ECO:0000256" key="2">
    <source>
        <dbReference type="ARBA" id="ARBA00022475"/>
    </source>
</evidence>
<feature type="transmembrane region" description="Helical" evidence="6">
    <location>
        <begin position="165"/>
        <end position="183"/>
    </location>
</feature>
<keyword evidence="2 6" id="KW-1003">Cell membrane</keyword>
<evidence type="ECO:0000256" key="1">
    <source>
        <dbReference type="ARBA" id="ARBA00004651"/>
    </source>
</evidence>
<dbReference type="PANTHER" id="PTHR12677:SF55">
    <property type="entry name" value="UNDECAPRENYL PHOSPHATE TRANSPORTER SAOUHSC_00901-RELATED"/>
    <property type="match status" value="1"/>
</dbReference>
<keyword evidence="4 6" id="KW-1133">Transmembrane helix</keyword>
<evidence type="ECO:0000256" key="3">
    <source>
        <dbReference type="ARBA" id="ARBA00022692"/>
    </source>
</evidence>
<accession>A0A544TSG1</accession>
<dbReference type="Pfam" id="PF09335">
    <property type="entry name" value="VTT_dom"/>
    <property type="match status" value="1"/>
</dbReference>
<dbReference type="AlphaFoldDB" id="A0A544TSG1"/>
<dbReference type="PANTHER" id="PTHR12677">
    <property type="entry name" value="GOLGI APPARATUS MEMBRANE PROTEIN TVP38-RELATED"/>
    <property type="match status" value="1"/>
</dbReference>
<evidence type="ECO:0000313" key="9">
    <source>
        <dbReference type="Proteomes" id="UP000316626"/>
    </source>
</evidence>
<evidence type="ECO:0000313" key="8">
    <source>
        <dbReference type="EMBL" id="TQR20382.1"/>
    </source>
</evidence>
<feature type="transmembrane region" description="Helical" evidence="6">
    <location>
        <begin position="92"/>
        <end position="113"/>
    </location>
</feature>
<keyword evidence="9" id="KW-1185">Reference proteome</keyword>
<comment type="similarity">
    <text evidence="6">Belongs to the TVP38/TMEM64 family.</text>
</comment>
<dbReference type="OrthoDB" id="9812980at2"/>
<dbReference type="InterPro" id="IPR015414">
    <property type="entry name" value="TMEM64"/>
</dbReference>
<evidence type="ECO:0000256" key="4">
    <source>
        <dbReference type="ARBA" id="ARBA00022989"/>
    </source>
</evidence>
<comment type="caution">
    <text evidence="8">The sequence shown here is derived from an EMBL/GenBank/DDBJ whole genome shotgun (WGS) entry which is preliminary data.</text>
</comment>
<proteinExistence type="inferred from homology"/>
<reference evidence="8 9" key="1">
    <citation type="submission" date="2019-06" db="EMBL/GenBank/DDBJ databases">
        <title>Psychrobacillus vulpis sp. nov., a new species isolated from feces of a red fox that inhabits in The Tablas de Daimiel Natural Park, Albacete, Spain.</title>
        <authorList>
            <person name="Rodriguez M."/>
            <person name="Reina J.C."/>
            <person name="Bejar V."/>
            <person name="Llamas I."/>
        </authorList>
    </citation>
    <scope>NUCLEOTIDE SEQUENCE [LARGE SCALE GENOMIC DNA]</scope>
    <source>
        <strain evidence="8 9">Z8</strain>
    </source>
</reference>
<gene>
    <name evidence="8" type="ORF">FG384_08050</name>
</gene>
<feature type="transmembrane region" description="Helical" evidence="6">
    <location>
        <begin position="57"/>
        <end position="80"/>
    </location>
</feature>
<dbReference type="GO" id="GO:0005886">
    <property type="term" value="C:plasma membrane"/>
    <property type="evidence" value="ECO:0007669"/>
    <property type="project" value="UniProtKB-SubCell"/>
</dbReference>
<dbReference type="Proteomes" id="UP000316626">
    <property type="component" value="Unassembled WGS sequence"/>
</dbReference>
<protein>
    <recommendedName>
        <fullName evidence="6">TVP38/TMEM64 family membrane protein</fullName>
    </recommendedName>
</protein>
<name>A0A544TSG1_9BACI</name>
<evidence type="ECO:0000256" key="5">
    <source>
        <dbReference type="ARBA" id="ARBA00023136"/>
    </source>
</evidence>
<dbReference type="EMBL" id="VDGI01000006">
    <property type="protein sequence ID" value="TQR20382.1"/>
    <property type="molecule type" value="Genomic_DNA"/>
</dbReference>
<sequence>MKTVINSFTKKQWFLWSVLLFLVLFFIFNQELIMLLLDRDVKAIRTFLKNNMIYSFLFMFFVMLIQNSFTVFPLILVITINISLFGFVNGFLWSWITSILSSTIVFYGARYIFQDVIIEKFSDKLIEKVNKNGFAYVFQARIFPFVPTSIVNILAGLSTVQLKNFLLATAIGNFLYFFLLALIPAGILKADLNEYVIWIVVLGGVLIYYLFKMVRNKRKASSIKADTLD</sequence>
<dbReference type="RefSeq" id="WP_142642078.1">
    <property type="nucleotide sequence ID" value="NZ_VDGI01000006.1"/>
</dbReference>